<protein>
    <submittedName>
        <fullName evidence="3">DNA-binding transcriptional MerR regulator</fullName>
    </submittedName>
</protein>
<dbReference type="AlphaFoldDB" id="A0A7W9MTI6"/>
<feature type="region of interest" description="Disordered" evidence="1">
    <location>
        <begin position="258"/>
        <end position="280"/>
    </location>
</feature>
<dbReference type="Gene3D" id="1.10.1660.10">
    <property type="match status" value="1"/>
</dbReference>
<dbReference type="GO" id="GO:0046872">
    <property type="term" value="F:metal ion binding"/>
    <property type="evidence" value="ECO:0007669"/>
    <property type="project" value="InterPro"/>
</dbReference>
<dbReference type="PROSITE" id="PS50937">
    <property type="entry name" value="HTH_MERR_2"/>
    <property type="match status" value="1"/>
</dbReference>
<keyword evidence="3" id="KW-0238">DNA-binding</keyword>
<name>A0A7W9MTI6_9ACTN</name>
<accession>A0A7W9MTI6</accession>
<comment type="caution">
    <text evidence="3">The sequence shown here is derived from an EMBL/GenBank/DDBJ whole genome shotgun (WGS) entry which is preliminary data.</text>
</comment>
<dbReference type="GO" id="GO:0031419">
    <property type="term" value="F:cobalamin binding"/>
    <property type="evidence" value="ECO:0007669"/>
    <property type="project" value="InterPro"/>
</dbReference>
<evidence type="ECO:0000313" key="4">
    <source>
        <dbReference type="Proteomes" id="UP000549971"/>
    </source>
</evidence>
<feature type="compositionally biased region" description="Polar residues" evidence="1">
    <location>
        <begin position="271"/>
        <end position="280"/>
    </location>
</feature>
<keyword evidence="4" id="KW-1185">Reference proteome</keyword>
<reference evidence="3 4" key="1">
    <citation type="submission" date="2020-08" db="EMBL/GenBank/DDBJ databases">
        <title>Sequencing the genomes of 1000 actinobacteria strains.</title>
        <authorList>
            <person name="Klenk H.-P."/>
        </authorList>
    </citation>
    <scope>NUCLEOTIDE SEQUENCE [LARGE SCALE GENOMIC DNA]</scope>
    <source>
        <strain evidence="3 4">DSM 28967</strain>
    </source>
</reference>
<dbReference type="EMBL" id="JACHMY010000001">
    <property type="protein sequence ID" value="MBB5835724.1"/>
    <property type="molecule type" value="Genomic_DNA"/>
</dbReference>
<dbReference type="SUPFAM" id="SSF46955">
    <property type="entry name" value="Putative DNA-binding domain"/>
    <property type="match status" value="1"/>
</dbReference>
<organism evidence="3 4">
    <name type="scientific">Kribbella italica</name>
    <dbReference type="NCBI Taxonomy" id="1540520"/>
    <lineage>
        <taxon>Bacteria</taxon>
        <taxon>Bacillati</taxon>
        <taxon>Actinomycetota</taxon>
        <taxon>Actinomycetes</taxon>
        <taxon>Propionibacteriales</taxon>
        <taxon>Kribbellaceae</taxon>
        <taxon>Kribbella</taxon>
    </lineage>
</organism>
<evidence type="ECO:0000313" key="3">
    <source>
        <dbReference type="EMBL" id="MBB5835724.1"/>
    </source>
</evidence>
<gene>
    <name evidence="3" type="ORF">HDA39_002458</name>
</gene>
<evidence type="ECO:0000259" key="2">
    <source>
        <dbReference type="PROSITE" id="PS50937"/>
    </source>
</evidence>
<dbReference type="InterPro" id="IPR036724">
    <property type="entry name" value="Cobalamin-bd_sf"/>
</dbReference>
<dbReference type="InterPro" id="IPR000551">
    <property type="entry name" value="MerR-type_HTH_dom"/>
</dbReference>
<dbReference type="InterPro" id="IPR009061">
    <property type="entry name" value="DNA-bd_dom_put_sf"/>
</dbReference>
<sequence>MTIRSWERRYQMEPAHRSRGLHRRYTQTDIARLRRMQLLIQQGAPPGDAARLSAADGPPEAIDETSGSIELAALLREADALRITALDLLLDGSLMRLGVSRTWTELVAPALRTLEDRFERLQDCTDVELVLARSFEDALGRYLSGRRPRHDGQHPILLVSCPQDRHTLPLAVLRAVLLEQSHPVLTLGPDAGAPAIVAAASRTSPRVVVLWSMRRQAGQAALRSQLTGQGFTVEAAGPGWPRAARTLIGLEQAAERLTRSDPEIGPKLCNDASTPESVLQ</sequence>
<dbReference type="GO" id="GO:0006355">
    <property type="term" value="P:regulation of DNA-templated transcription"/>
    <property type="evidence" value="ECO:0007669"/>
    <property type="project" value="InterPro"/>
</dbReference>
<dbReference type="Proteomes" id="UP000549971">
    <property type="component" value="Unassembled WGS sequence"/>
</dbReference>
<dbReference type="Pfam" id="PF13411">
    <property type="entry name" value="MerR_1"/>
    <property type="match status" value="1"/>
</dbReference>
<evidence type="ECO:0000256" key="1">
    <source>
        <dbReference type="SAM" id="MobiDB-lite"/>
    </source>
</evidence>
<dbReference type="Gene3D" id="3.40.50.280">
    <property type="entry name" value="Cobalamin-binding domain"/>
    <property type="match status" value="1"/>
</dbReference>
<dbReference type="GO" id="GO:0003677">
    <property type="term" value="F:DNA binding"/>
    <property type="evidence" value="ECO:0007669"/>
    <property type="project" value="UniProtKB-KW"/>
</dbReference>
<feature type="domain" description="HTH merR-type" evidence="2">
    <location>
        <begin position="1"/>
        <end position="55"/>
    </location>
</feature>
<dbReference type="SUPFAM" id="SSF52242">
    <property type="entry name" value="Cobalamin (vitamin B12)-binding domain"/>
    <property type="match status" value="1"/>
</dbReference>
<proteinExistence type="predicted"/>